<evidence type="ECO:0000259" key="1">
    <source>
        <dbReference type="PROSITE" id="PS51819"/>
    </source>
</evidence>
<proteinExistence type="predicted"/>
<dbReference type="GeneID" id="34587768"/>
<dbReference type="Pfam" id="PF00903">
    <property type="entry name" value="Glyoxalase"/>
    <property type="match status" value="1"/>
</dbReference>
<dbReference type="EMBL" id="LVCJ01000022">
    <property type="protein sequence ID" value="OAL36452.1"/>
    <property type="molecule type" value="Genomic_DNA"/>
</dbReference>
<protein>
    <recommendedName>
        <fullName evidence="1">VOC domain-containing protein</fullName>
    </recommendedName>
</protein>
<dbReference type="Gene3D" id="3.10.180.10">
    <property type="entry name" value="2,3-Dihydroxybiphenyl 1,2-Dioxygenase, domain 1"/>
    <property type="match status" value="1"/>
</dbReference>
<name>A0A178D4F7_9EURO</name>
<dbReference type="Proteomes" id="UP000185904">
    <property type="component" value="Unassembled WGS sequence"/>
</dbReference>
<dbReference type="RefSeq" id="XP_022501464.1">
    <property type="nucleotide sequence ID" value="XM_022642646.1"/>
</dbReference>
<evidence type="ECO:0000313" key="2">
    <source>
        <dbReference type="EMBL" id="OAL36452.1"/>
    </source>
</evidence>
<keyword evidence="3" id="KW-1185">Reference proteome</keyword>
<dbReference type="InterPro" id="IPR029068">
    <property type="entry name" value="Glyas_Bleomycin-R_OHBP_Dase"/>
</dbReference>
<evidence type="ECO:0000313" key="3">
    <source>
        <dbReference type="Proteomes" id="UP000185904"/>
    </source>
</evidence>
<sequence>MATEKKQYDVISPWKLAHVVLRTTRLTEMVDFYKKFLGAQVEFENDRACFLKYDEEHHRLGIITFDGMSGGGPSAPGLEHIAFTFHDLSDLVKVWEQRKVLGIEPMWCVNHGPTTSMYYVDPDGNKLESQVDNFDDLEEQHRFISSVNFMENPVGTDFDPEDLKRRVESGEDHASIKRRIEIGPRAFPTMLFAAQTRTRSTE</sequence>
<comment type="caution">
    <text evidence="2">The sequence shown here is derived from an EMBL/GenBank/DDBJ whole genome shotgun (WGS) entry which is preliminary data.</text>
</comment>
<dbReference type="PROSITE" id="PS51819">
    <property type="entry name" value="VOC"/>
    <property type="match status" value="1"/>
</dbReference>
<dbReference type="OrthoDB" id="5371818at2759"/>
<dbReference type="InterPro" id="IPR004360">
    <property type="entry name" value="Glyas_Fos-R_dOase_dom"/>
</dbReference>
<dbReference type="AlphaFoldDB" id="A0A178D4F7"/>
<reference evidence="2 3" key="1">
    <citation type="submission" date="2016-03" db="EMBL/GenBank/DDBJ databases">
        <title>The draft genome sequence of Fonsecaea nubica causative agent of cutaneous subcutaneous infection in human host.</title>
        <authorList>
            <person name="Costa F."/>
            <person name="Sybren D.H."/>
            <person name="Raittz R.T."/>
            <person name="Weiss V.A."/>
            <person name="Leao A.C."/>
            <person name="Gomes R."/>
            <person name="De Souza E.M."/>
            <person name="Pedrosa F.O."/>
            <person name="Steffens M.B."/>
            <person name="Bombassaro A."/>
            <person name="Tadra-Sfeir M.Z."/>
            <person name="Moreno L.F."/>
            <person name="Najafzadeh M.J."/>
            <person name="Felipe M.S."/>
            <person name="Teixeira M."/>
            <person name="Sun J."/>
            <person name="Xi L."/>
            <person name="Castro M.A."/>
            <person name="Vicente V.A."/>
        </authorList>
    </citation>
    <scope>NUCLEOTIDE SEQUENCE [LARGE SCALE GENOMIC DNA]</scope>
    <source>
        <strain evidence="2 3">CBS 269.64</strain>
    </source>
</reference>
<feature type="domain" description="VOC" evidence="1">
    <location>
        <begin position="15"/>
        <end position="132"/>
    </location>
</feature>
<accession>A0A178D4F7</accession>
<gene>
    <name evidence="2" type="ORF">AYO20_04348</name>
</gene>
<dbReference type="InterPro" id="IPR037523">
    <property type="entry name" value="VOC_core"/>
</dbReference>
<organism evidence="2 3">
    <name type="scientific">Fonsecaea nubica</name>
    <dbReference type="NCBI Taxonomy" id="856822"/>
    <lineage>
        <taxon>Eukaryota</taxon>
        <taxon>Fungi</taxon>
        <taxon>Dikarya</taxon>
        <taxon>Ascomycota</taxon>
        <taxon>Pezizomycotina</taxon>
        <taxon>Eurotiomycetes</taxon>
        <taxon>Chaetothyriomycetidae</taxon>
        <taxon>Chaetothyriales</taxon>
        <taxon>Herpotrichiellaceae</taxon>
        <taxon>Fonsecaea</taxon>
    </lineage>
</organism>
<dbReference type="SUPFAM" id="SSF54593">
    <property type="entry name" value="Glyoxalase/Bleomycin resistance protein/Dihydroxybiphenyl dioxygenase"/>
    <property type="match status" value="1"/>
</dbReference>